<sequence length="319" mass="33859">MRLFRRRAAVLRREPHRTKLLTAVVAGCALAVLALLPACSNADSDRLEIVVTTNILGDITQSLVGDAASVMVLMPAGADPHQFAISAQQAARIEHAALLVHNGLGLEEGVQRHVSAAEQSGVATLSVGERVDPLNYRATDRPDPHFWTDPARVRRAVEVLSARLLELDGIDANAVRANTDRYLAEVATLDAWMTDRFAALPAESRRLVTNHHVFGYLAQRFGFEVIGAVIPSGTALASPSASDLADLATAVRTAGVRAIFADSSQPDRLARVLATQAGVNVQVVALHTESLTAPGGGAATYLEMMRANTDAIVSGLTKP</sequence>
<evidence type="ECO:0000313" key="7">
    <source>
        <dbReference type="Proteomes" id="UP000602198"/>
    </source>
</evidence>
<evidence type="ECO:0000313" key="6">
    <source>
        <dbReference type="EMBL" id="MBL1074371.1"/>
    </source>
</evidence>
<proteinExistence type="inferred from homology"/>
<name>A0ABS1M1H2_9NOCA</name>
<dbReference type="InterPro" id="IPR006129">
    <property type="entry name" value="AdhesinB"/>
</dbReference>
<gene>
    <name evidence="6" type="ORF">JK358_08170</name>
</gene>
<keyword evidence="3" id="KW-0479">Metal-binding</keyword>
<keyword evidence="7" id="KW-1185">Reference proteome</keyword>
<dbReference type="InterPro" id="IPR050492">
    <property type="entry name" value="Bact_metal-bind_prot9"/>
</dbReference>
<dbReference type="SUPFAM" id="SSF53807">
    <property type="entry name" value="Helical backbone' metal receptor"/>
    <property type="match status" value="1"/>
</dbReference>
<dbReference type="PANTHER" id="PTHR42953:SF1">
    <property type="entry name" value="METAL-BINDING PROTEIN HI_0362-RELATED"/>
    <property type="match status" value="1"/>
</dbReference>
<dbReference type="NCBIfam" id="NF040870">
    <property type="entry name" value="AztC"/>
    <property type="match status" value="1"/>
</dbReference>
<accession>A0ABS1M1H2</accession>
<evidence type="ECO:0000256" key="5">
    <source>
        <dbReference type="RuleBase" id="RU003512"/>
    </source>
</evidence>
<evidence type="ECO:0000256" key="4">
    <source>
        <dbReference type="ARBA" id="ARBA00022729"/>
    </source>
</evidence>
<reference evidence="6 7" key="1">
    <citation type="submission" date="2021-01" db="EMBL/GenBank/DDBJ databases">
        <title>WGS of actinomycetes isolated from Thailand.</title>
        <authorList>
            <person name="Thawai C."/>
        </authorList>
    </citation>
    <scope>NUCLEOTIDE SEQUENCE [LARGE SCALE GENOMIC DNA]</scope>
    <source>
        <strain evidence="6 7">LPG 2</strain>
    </source>
</reference>
<dbReference type="Proteomes" id="UP000602198">
    <property type="component" value="Unassembled WGS sequence"/>
</dbReference>
<dbReference type="InterPro" id="IPR047701">
    <property type="entry name" value="AztC-like"/>
</dbReference>
<organism evidence="6 7">
    <name type="scientific">Nocardia acididurans</name>
    <dbReference type="NCBI Taxonomy" id="2802282"/>
    <lineage>
        <taxon>Bacteria</taxon>
        <taxon>Bacillati</taxon>
        <taxon>Actinomycetota</taxon>
        <taxon>Actinomycetes</taxon>
        <taxon>Mycobacteriales</taxon>
        <taxon>Nocardiaceae</taxon>
        <taxon>Nocardia</taxon>
    </lineage>
</organism>
<evidence type="ECO:0000256" key="2">
    <source>
        <dbReference type="ARBA" id="ARBA00022448"/>
    </source>
</evidence>
<dbReference type="Gene3D" id="3.40.50.1980">
    <property type="entry name" value="Nitrogenase molybdenum iron protein domain"/>
    <property type="match status" value="2"/>
</dbReference>
<comment type="caution">
    <text evidence="6">The sequence shown here is derived from an EMBL/GenBank/DDBJ whole genome shotgun (WGS) entry which is preliminary data.</text>
</comment>
<dbReference type="Pfam" id="PF01297">
    <property type="entry name" value="ZnuA"/>
    <property type="match status" value="1"/>
</dbReference>
<keyword evidence="4" id="KW-0732">Signal</keyword>
<keyword evidence="2 5" id="KW-0813">Transport</keyword>
<dbReference type="PRINTS" id="PR00691">
    <property type="entry name" value="ADHESINB"/>
</dbReference>
<dbReference type="PRINTS" id="PR00690">
    <property type="entry name" value="ADHESNFAMILY"/>
</dbReference>
<dbReference type="RefSeq" id="WP_201945263.1">
    <property type="nucleotide sequence ID" value="NZ_JAERRJ010000003.1"/>
</dbReference>
<evidence type="ECO:0000256" key="1">
    <source>
        <dbReference type="ARBA" id="ARBA00004196"/>
    </source>
</evidence>
<comment type="similarity">
    <text evidence="5">Belongs to the bacterial solute-binding protein 9 family.</text>
</comment>
<protein>
    <submittedName>
        <fullName evidence="6">Zinc ABC transporter substrate-binding protein</fullName>
    </submittedName>
</protein>
<dbReference type="EMBL" id="JAERRJ010000003">
    <property type="protein sequence ID" value="MBL1074371.1"/>
    <property type="molecule type" value="Genomic_DNA"/>
</dbReference>
<evidence type="ECO:0000256" key="3">
    <source>
        <dbReference type="ARBA" id="ARBA00022723"/>
    </source>
</evidence>
<dbReference type="InterPro" id="IPR006127">
    <property type="entry name" value="ZnuA-like"/>
</dbReference>
<comment type="subcellular location">
    <subcellularLocation>
        <location evidence="1">Cell envelope</location>
    </subcellularLocation>
</comment>
<dbReference type="PANTHER" id="PTHR42953">
    <property type="entry name" value="HIGH-AFFINITY ZINC UPTAKE SYSTEM PROTEIN ZNUA-RELATED"/>
    <property type="match status" value="1"/>
</dbReference>
<dbReference type="InterPro" id="IPR006128">
    <property type="entry name" value="Lipoprotein_PsaA-like"/>
</dbReference>